<keyword evidence="7" id="KW-1185">Reference proteome</keyword>
<sequence length="213" mass="22821">MAERFEDARNHILDCGQSIILRKGFAGTGLNEILGAANVPKGSFYHYFRSKEQFGCALFERYVAQTERGITLAFAPDGRTGRDRALAYAQAWLGEVDGRCWADRCLMVKLAAEVADVSEAMRGILAAAIDRRIGWLADVLGQGLVDGSLPAGLPPRETAQMLHHIGLGAAMLNRLRDDRSALDQALASIRRLLGAAPAGTGSAVMMASATPPP</sequence>
<evidence type="ECO:0000256" key="3">
    <source>
        <dbReference type="ARBA" id="ARBA00023163"/>
    </source>
</evidence>
<feature type="DNA-binding region" description="H-T-H motif" evidence="4">
    <location>
        <begin position="29"/>
        <end position="48"/>
    </location>
</feature>
<dbReference type="InterPro" id="IPR036271">
    <property type="entry name" value="Tet_transcr_reg_TetR-rel_C_sf"/>
</dbReference>
<dbReference type="RefSeq" id="WP_136962880.1">
    <property type="nucleotide sequence ID" value="NZ_CP039690.1"/>
</dbReference>
<dbReference type="KEGG" id="pstg:E8M01_26425"/>
<keyword evidence="2 4" id="KW-0238">DNA-binding</keyword>
<dbReference type="PROSITE" id="PS50977">
    <property type="entry name" value="HTH_TETR_2"/>
    <property type="match status" value="1"/>
</dbReference>
<proteinExistence type="predicted"/>
<dbReference type="Pfam" id="PF16925">
    <property type="entry name" value="TetR_C_13"/>
    <property type="match status" value="1"/>
</dbReference>
<evidence type="ECO:0000313" key="7">
    <source>
        <dbReference type="Proteomes" id="UP000298781"/>
    </source>
</evidence>
<dbReference type="Gene3D" id="1.10.357.10">
    <property type="entry name" value="Tetracycline Repressor, domain 2"/>
    <property type="match status" value="1"/>
</dbReference>
<reference evidence="6 7" key="1">
    <citation type="submission" date="2019-04" db="EMBL/GenBank/DDBJ databases">
        <title>Phreatobacter aquaticus sp. nov.</title>
        <authorList>
            <person name="Choi A."/>
        </authorList>
    </citation>
    <scope>NUCLEOTIDE SEQUENCE [LARGE SCALE GENOMIC DNA]</scope>
    <source>
        <strain evidence="6 7">KCTC 52518</strain>
    </source>
</reference>
<evidence type="ECO:0000256" key="1">
    <source>
        <dbReference type="ARBA" id="ARBA00023015"/>
    </source>
</evidence>
<dbReference type="InterPro" id="IPR011075">
    <property type="entry name" value="TetR_C"/>
</dbReference>
<evidence type="ECO:0000256" key="2">
    <source>
        <dbReference type="ARBA" id="ARBA00023125"/>
    </source>
</evidence>
<dbReference type="SUPFAM" id="SSF48498">
    <property type="entry name" value="Tetracyclin repressor-like, C-terminal domain"/>
    <property type="match status" value="1"/>
</dbReference>
<dbReference type="Proteomes" id="UP000298781">
    <property type="component" value="Chromosome"/>
</dbReference>
<dbReference type="InterPro" id="IPR001647">
    <property type="entry name" value="HTH_TetR"/>
</dbReference>
<dbReference type="EMBL" id="CP039690">
    <property type="protein sequence ID" value="QCI67449.1"/>
    <property type="molecule type" value="Genomic_DNA"/>
</dbReference>
<dbReference type="GO" id="GO:0003677">
    <property type="term" value="F:DNA binding"/>
    <property type="evidence" value="ECO:0007669"/>
    <property type="project" value="UniProtKB-UniRule"/>
</dbReference>
<keyword evidence="3" id="KW-0804">Transcription</keyword>
<dbReference type="SUPFAM" id="SSF46689">
    <property type="entry name" value="Homeodomain-like"/>
    <property type="match status" value="1"/>
</dbReference>
<dbReference type="OrthoDB" id="9811084at2"/>
<dbReference type="InterPro" id="IPR009057">
    <property type="entry name" value="Homeodomain-like_sf"/>
</dbReference>
<name>A0A4D7B167_9HYPH</name>
<keyword evidence="1" id="KW-0805">Transcription regulation</keyword>
<organism evidence="6 7">
    <name type="scientific">Phreatobacter stygius</name>
    <dbReference type="NCBI Taxonomy" id="1940610"/>
    <lineage>
        <taxon>Bacteria</taxon>
        <taxon>Pseudomonadati</taxon>
        <taxon>Pseudomonadota</taxon>
        <taxon>Alphaproteobacteria</taxon>
        <taxon>Hyphomicrobiales</taxon>
        <taxon>Phreatobacteraceae</taxon>
        <taxon>Phreatobacter</taxon>
    </lineage>
</organism>
<gene>
    <name evidence="6" type="ORF">E8M01_26425</name>
</gene>
<dbReference type="PANTHER" id="PTHR47506">
    <property type="entry name" value="TRANSCRIPTIONAL REGULATORY PROTEIN"/>
    <property type="match status" value="1"/>
</dbReference>
<protein>
    <submittedName>
        <fullName evidence="6">TetR/AcrR family transcriptional regulator</fullName>
    </submittedName>
</protein>
<dbReference type="PANTHER" id="PTHR47506:SF6">
    <property type="entry name" value="HTH-TYPE TRANSCRIPTIONAL REPRESSOR NEMR"/>
    <property type="match status" value="1"/>
</dbReference>
<evidence type="ECO:0000313" key="6">
    <source>
        <dbReference type="EMBL" id="QCI67449.1"/>
    </source>
</evidence>
<evidence type="ECO:0000256" key="4">
    <source>
        <dbReference type="PROSITE-ProRule" id="PRU00335"/>
    </source>
</evidence>
<feature type="domain" description="HTH tetR-type" evidence="5">
    <location>
        <begin position="6"/>
        <end position="66"/>
    </location>
</feature>
<dbReference type="AlphaFoldDB" id="A0A4D7B167"/>
<accession>A0A4D7B167</accession>
<evidence type="ECO:0000259" key="5">
    <source>
        <dbReference type="PROSITE" id="PS50977"/>
    </source>
</evidence>
<dbReference type="Pfam" id="PF00440">
    <property type="entry name" value="TetR_N"/>
    <property type="match status" value="1"/>
</dbReference>